<accession>A0A0G1CAR3</accession>
<dbReference type="AlphaFoldDB" id="A0A0G1CAR3"/>
<evidence type="ECO:0000313" key="3">
    <source>
        <dbReference type="EMBL" id="KKS82519.1"/>
    </source>
</evidence>
<reference evidence="3 4" key="1">
    <citation type="journal article" date="2015" name="Nature">
        <title>rRNA introns, odd ribosomes, and small enigmatic genomes across a large radiation of phyla.</title>
        <authorList>
            <person name="Brown C.T."/>
            <person name="Hug L.A."/>
            <person name="Thomas B.C."/>
            <person name="Sharon I."/>
            <person name="Castelle C.J."/>
            <person name="Singh A."/>
            <person name="Wilkins M.J."/>
            <person name="Williams K.H."/>
            <person name="Banfield J.F."/>
        </authorList>
    </citation>
    <scope>NUCLEOTIDE SEQUENCE [LARGE SCALE GENOMIC DNA]</scope>
</reference>
<keyword evidence="1" id="KW-0812">Transmembrane</keyword>
<proteinExistence type="predicted"/>
<dbReference type="Proteomes" id="UP000034810">
    <property type="component" value="Unassembled WGS sequence"/>
</dbReference>
<feature type="transmembrane region" description="Helical" evidence="1">
    <location>
        <begin position="47"/>
        <end position="73"/>
    </location>
</feature>
<organism evidence="3 4">
    <name type="scientific">Candidatus Wolfebacteria bacterium GW2011_GWC1_43_10</name>
    <dbReference type="NCBI Taxonomy" id="1619011"/>
    <lineage>
        <taxon>Bacteria</taxon>
        <taxon>Candidatus Wolfeibacteriota</taxon>
    </lineage>
</organism>
<feature type="transmembrane region" description="Helical" evidence="1">
    <location>
        <begin position="94"/>
        <end position="112"/>
    </location>
</feature>
<evidence type="ECO:0000256" key="2">
    <source>
        <dbReference type="SAM" id="SignalP"/>
    </source>
</evidence>
<evidence type="ECO:0000256" key="1">
    <source>
        <dbReference type="SAM" id="Phobius"/>
    </source>
</evidence>
<name>A0A0G1CAR3_9BACT</name>
<keyword evidence="1" id="KW-0472">Membrane</keyword>
<feature type="chain" id="PRO_5002536294" evidence="2">
    <location>
        <begin position="24"/>
        <end position="124"/>
    </location>
</feature>
<keyword evidence="2" id="KW-0732">Signal</keyword>
<comment type="caution">
    <text evidence="3">The sequence shown here is derived from an EMBL/GenBank/DDBJ whole genome shotgun (WGS) entry which is preliminary data.</text>
</comment>
<dbReference type="EMBL" id="LCFA01000009">
    <property type="protein sequence ID" value="KKS82519.1"/>
    <property type="molecule type" value="Genomic_DNA"/>
</dbReference>
<gene>
    <name evidence="3" type="ORF">UV58_C0009G0001</name>
</gene>
<keyword evidence="1" id="KW-1133">Transmembrane helix</keyword>
<evidence type="ECO:0000313" key="4">
    <source>
        <dbReference type="Proteomes" id="UP000034810"/>
    </source>
</evidence>
<sequence>MRKSAVIASIAVLLFLSAFSAAAIWTFGDPLVPCGNEPDDMCTFPDFLVMINNIVQFALFYVAVPIGVIWIIVGGFFMMTAGGNEGRFGKGKKIIYSVLIALLIAFGAWLIVDTVLGFLNIKGD</sequence>
<feature type="signal peptide" evidence="2">
    <location>
        <begin position="1"/>
        <end position="23"/>
    </location>
</feature>
<protein>
    <submittedName>
        <fullName evidence="3">Uncharacterized protein</fullName>
    </submittedName>
</protein>